<organism evidence="1 2">
    <name type="scientific">Legionella lytica</name>
    <dbReference type="NCBI Taxonomy" id="96232"/>
    <lineage>
        <taxon>Bacteria</taxon>
        <taxon>Pseudomonadati</taxon>
        <taxon>Pseudomonadota</taxon>
        <taxon>Gammaproteobacteria</taxon>
        <taxon>Legionellales</taxon>
        <taxon>Legionellaceae</taxon>
        <taxon>Legionella</taxon>
    </lineage>
</organism>
<dbReference type="RefSeq" id="WP_252582771.1">
    <property type="nucleotide sequence ID" value="NZ_CP071529.1"/>
</dbReference>
<name>A0ABY4YD43_9GAMM</name>
<proteinExistence type="predicted"/>
<protein>
    <submittedName>
        <fullName evidence="1">Uncharacterized protein</fullName>
    </submittedName>
</protein>
<keyword evidence="2" id="KW-1185">Reference proteome</keyword>
<evidence type="ECO:0000313" key="1">
    <source>
        <dbReference type="EMBL" id="USQ15535.1"/>
    </source>
</evidence>
<dbReference type="Proteomes" id="UP001057474">
    <property type="component" value="Plasmid pLlyPCM2298_2"/>
</dbReference>
<keyword evidence="1" id="KW-0614">Plasmid</keyword>
<geneLocation type="plasmid" evidence="1 2">
    <name>pLlyPCM2298_2</name>
</geneLocation>
<accession>A0ABY4YD43</accession>
<gene>
    <name evidence="1" type="ORF">J2N86_16040</name>
</gene>
<sequence>MNILLFWSICFIFLSNTALCFKLDEKIFCPNEITCSREKSISSCKFSDDQTGLWSKPIAQGQIKKGTYRFTSVYASYQAQINDPIRRAEFNPSLDKAQCNYKLESDISDAHFIELNTNSFEELVEASPDEVSQWRLYSPVAGCEGGISQACPLARVPSLKFIVESSSELYISANGIIISGLIQNKNKGFSVLTMYEAWDACSDTGLCLLHLMLKNGEQSVDLGGVIVDMSNGMSAEDYFDRPRTNFEILINRDEPNIIKISPTVSAK</sequence>
<dbReference type="EMBL" id="CP071529">
    <property type="protein sequence ID" value="USQ15535.1"/>
    <property type="molecule type" value="Genomic_DNA"/>
</dbReference>
<evidence type="ECO:0000313" key="2">
    <source>
        <dbReference type="Proteomes" id="UP001057474"/>
    </source>
</evidence>
<reference evidence="1" key="1">
    <citation type="submission" date="2021-03" db="EMBL/GenBank/DDBJ databases">
        <title>Legionella lytica PCM 2298.</title>
        <authorList>
            <person name="Koper P."/>
        </authorList>
    </citation>
    <scope>NUCLEOTIDE SEQUENCE</scope>
    <source>
        <strain evidence="1">PCM 2298</strain>
        <plasmid evidence="1">pLlyPCM2298_2</plasmid>
    </source>
</reference>